<gene>
    <name evidence="1" type="primary">rzxB</name>
</gene>
<protein>
    <submittedName>
        <fullName evidence="1">Nonribosomal peptide synthase</fullName>
    </submittedName>
</protein>
<sequence>LAGLLGNEQIVLCADNPGAMAAMQDRLQHRLAALAAIT</sequence>
<dbReference type="AlphaFoldDB" id="F5A7I1"/>
<reference evidence="1" key="1">
    <citation type="submission" date="2010-10" db="EMBL/GenBank/DDBJ databases">
        <title>Inhibition of plant seedling growth by Pseudomonas fluorescens P57 and FJ22 requires the production of rhizoxin analogs.</title>
        <authorList>
            <person name="Duan H."/>
            <person name="Tian T."/>
            <person name="Havery P."/>
            <person name="Zhang L."/>
        </authorList>
    </citation>
    <scope>NUCLEOTIDE SEQUENCE</scope>
    <source>
        <strain evidence="1">FJ22</strain>
    </source>
</reference>
<organism evidence="1">
    <name type="scientific">Pseudomonas fluorescens</name>
    <dbReference type="NCBI Taxonomy" id="294"/>
    <lineage>
        <taxon>Bacteria</taxon>
        <taxon>Pseudomonadati</taxon>
        <taxon>Pseudomonadota</taxon>
        <taxon>Gammaproteobacteria</taxon>
        <taxon>Pseudomonadales</taxon>
        <taxon>Pseudomonadaceae</taxon>
        <taxon>Pseudomonas</taxon>
    </lineage>
</organism>
<feature type="non-terminal residue" evidence="1">
    <location>
        <position position="1"/>
    </location>
</feature>
<proteinExistence type="predicted"/>
<evidence type="ECO:0000313" key="1">
    <source>
        <dbReference type="EMBL" id="AEB98759.1"/>
    </source>
</evidence>
<name>F5A7I1_PSEFL</name>
<accession>F5A7I1</accession>
<dbReference type="EMBL" id="HQ418226">
    <property type="protein sequence ID" value="AEB98759.1"/>
    <property type="molecule type" value="Genomic_DNA"/>
</dbReference>